<proteinExistence type="predicted"/>
<reference evidence="1" key="1">
    <citation type="submission" date="2016-05" db="EMBL/GenBank/DDBJ databases">
        <authorList>
            <person name="Lavstsen T."/>
            <person name="Jespersen J.S."/>
        </authorList>
    </citation>
    <scope>NUCLEOTIDE SEQUENCE</scope>
    <source>
        <tissue evidence="1">Brain</tissue>
    </source>
</reference>
<protein>
    <submittedName>
        <fullName evidence="1">Uncharacterized protein</fullName>
    </submittedName>
</protein>
<dbReference type="AlphaFoldDB" id="A0A1A7YF85"/>
<feature type="non-terminal residue" evidence="1">
    <location>
        <position position="1"/>
    </location>
</feature>
<name>A0A1A7YF85_9TELE</name>
<sequence>NARRCYDTLDAIYSQTAANRVSEAGLDPVTALWSHMEPVVSLWFLSLALHTIHRSTKILNS</sequence>
<feature type="non-terminal residue" evidence="1">
    <location>
        <position position="61"/>
    </location>
</feature>
<reference evidence="1" key="2">
    <citation type="submission" date="2016-06" db="EMBL/GenBank/DDBJ databases">
        <title>The genome of a short-lived fish provides insights into sex chromosome evolution and the genetic control of aging.</title>
        <authorList>
            <person name="Reichwald K."/>
            <person name="Felder M."/>
            <person name="Petzold A."/>
            <person name="Koch P."/>
            <person name="Groth M."/>
            <person name="Platzer M."/>
        </authorList>
    </citation>
    <scope>NUCLEOTIDE SEQUENCE</scope>
    <source>
        <tissue evidence="1">Brain</tissue>
    </source>
</reference>
<accession>A0A1A7YF85</accession>
<evidence type="ECO:0000313" key="1">
    <source>
        <dbReference type="EMBL" id="SBP29202.1"/>
    </source>
</evidence>
<organism evidence="1">
    <name type="scientific">Iconisemion striatum</name>
    <dbReference type="NCBI Taxonomy" id="60296"/>
    <lineage>
        <taxon>Eukaryota</taxon>
        <taxon>Metazoa</taxon>
        <taxon>Chordata</taxon>
        <taxon>Craniata</taxon>
        <taxon>Vertebrata</taxon>
        <taxon>Euteleostomi</taxon>
        <taxon>Actinopterygii</taxon>
        <taxon>Neopterygii</taxon>
        <taxon>Teleostei</taxon>
        <taxon>Neoteleostei</taxon>
        <taxon>Acanthomorphata</taxon>
        <taxon>Ovalentaria</taxon>
        <taxon>Atherinomorphae</taxon>
        <taxon>Cyprinodontiformes</taxon>
        <taxon>Nothobranchiidae</taxon>
        <taxon>Iconisemion</taxon>
    </lineage>
</organism>
<gene>
    <name evidence="1" type="primary">Nfu_g_1_026083</name>
</gene>
<dbReference type="EMBL" id="HADX01006970">
    <property type="protein sequence ID" value="SBP29202.1"/>
    <property type="molecule type" value="Transcribed_RNA"/>
</dbReference>